<reference evidence="5" key="1">
    <citation type="submission" date="2020-04" db="EMBL/GenBank/DDBJ databases">
        <authorList>
            <person name="Alioto T."/>
            <person name="Alioto T."/>
            <person name="Gomez Garrido J."/>
        </authorList>
    </citation>
    <scope>NUCLEOTIDE SEQUENCE</scope>
    <source>
        <strain evidence="5">A484AB</strain>
    </source>
</reference>
<dbReference type="InterPro" id="IPR012334">
    <property type="entry name" value="Pectin_lyas_fold"/>
</dbReference>
<evidence type="ECO:0000313" key="5">
    <source>
        <dbReference type="EMBL" id="CAB4039549.1"/>
    </source>
</evidence>
<dbReference type="Gene3D" id="6.10.140.2220">
    <property type="match status" value="1"/>
</dbReference>
<dbReference type="InterPro" id="IPR022441">
    <property type="entry name" value="Para_beta_helix_rpt-2"/>
</dbReference>
<dbReference type="InterPro" id="IPR002893">
    <property type="entry name" value="Znf_MYND"/>
</dbReference>
<keyword evidence="4" id="KW-0862">Zinc</keyword>
<keyword evidence="2" id="KW-0863">Zinc-finger</keyword>
<dbReference type="InterPro" id="IPR006626">
    <property type="entry name" value="PbH1"/>
</dbReference>
<dbReference type="Pfam" id="PF13229">
    <property type="entry name" value="Beta_helix"/>
    <property type="match status" value="1"/>
</dbReference>
<dbReference type="Proteomes" id="UP001152795">
    <property type="component" value="Unassembled WGS sequence"/>
</dbReference>
<dbReference type="Pfam" id="PF01753">
    <property type="entry name" value="zf-MYND"/>
    <property type="match status" value="1"/>
</dbReference>
<dbReference type="OrthoDB" id="765884at2759"/>
<keyword evidence="6" id="KW-1185">Reference proteome</keyword>
<dbReference type="InterPro" id="IPR039448">
    <property type="entry name" value="Beta_helix"/>
</dbReference>
<organism evidence="5 6">
    <name type="scientific">Paramuricea clavata</name>
    <name type="common">Red gorgonian</name>
    <name type="synonym">Violescent sea-whip</name>
    <dbReference type="NCBI Taxonomy" id="317549"/>
    <lineage>
        <taxon>Eukaryota</taxon>
        <taxon>Metazoa</taxon>
        <taxon>Cnidaria</taxon>
        <taxon>Anthozoa</taxon>
        <taxon>Octocorallia</taxon>
        <taxon>Malacalcyonacea</taxon>
        <taxon>Plexauridae</taxon>
        <taxon>Paramuricea</taxon>
    </lineage>
</organism>
<dbReference type="PROSITE" id="PS50865">
    <property type="entry name" value="ZF_MYND_2"/>
    <property type="match status" value="1"/>
</dbReference>
<comment type="caution">
    <text evidence="5">The sequence shown here is derived from an EMBL/GenBank/DDBJ whole genome shotgun (WGS) entry which is preliminary data.</text>
</comment>
<dbReference type="PROSITE" id="PS01360">
    <property type="entry name" value="ZF_MYND_1"/>
    <property type="match status" value="1"/>
</dbReference>
<evidence type="ECO:0000256" key="2">
    <source>
        <dbReference type="ARBA" id="ARBA00022771"/>
    </source>
</evidence>
<evidence type="ECO:0000313" key="6">
    <source>
        <dbReference type="Proteomes" id="UP001152795"/>
    </source>
</evidence>
<evidence type="ECO:0000256" key="4">
    <source>
        <dbReference type="ARBA" id="ARBA00022833"/>
    </source>
</evidence>
<dbReference type="InterPro" id="IPR027417">
    <property type="entry name" value="P-loop_NTPase"/>
</dbReference>
<keyword evidence="1" id="KW-0479">Metal-binding</keyword>
<dbReference type="SUPFAM" id="SSF51126">
    <property type="entry name" value="Pectin lyase-like"/>
    <property type="match status" value="1"/>
</dbReference>
<dbReference type="SMART" id="SM00710">
    <property type="entry name" value="PbH1"/>
    <property type="match status" value="7"/>
</dbReference>
<keyword evidence="3" id="KW-0802">TPR repeat</keyword>
<protein>
    <submittedName>
        <fullName evidence="5">Small glutamine-rich tetratricopeptide repeat-containing alpha</fullName>
    </submittedName>
</protein>
<dbReference type="NCBIfam" id="TIGR03804">
    <property type="entry name" value="para_beta_helix"/>
    <property type="match status" value="1"/>
</dbReference>
<dbReference type="Gene3D" id="2.160.20.10">
    <property type="entry name" value="Single-stranded right-handed beta-helix, Pectin lyase-like"/>
    <property type="match status" value="1"/>
</dbReference>
<accession>A0A7D9LSC1</accession>
<dbReference type="PANTHER" id="PTHR46423">
    <property type="entry name" value="RNA POLYMERASE II-ASSOCIATED PROTEIN 3"/>
    <property type="match status" value="1"/>
</dbReference>
<name>A0A7D9LSC1_PARCT</name>
<dbReference type="GO" id="GO:0101031">
    <property type="term" value="C:protein folding chaperone complex"/>
    <property type="evidence" value="ECO:0007669"/>
    <property type="project" value="TreeGrafter"/>
</dbReference>
<dbReference type="SUPFAM" id="SSF144232">
    <property type="entry name" value="HIT/MYND zinc finger-like"/>
    <property type="match status" value="1"/>
</dbReference>
<dbReference type="GO" id="GO:0008270">
    <property type="term" value="F:zinc ion binding"/>
    <property type="evidence" value="ECO:0007669"/>
    <property type="project" value="UniProtKB-KW"/>
</dbReference>
<dbReference type="EMBL" id="CACRXK020025544">
    <property type="protein sequence ID" value="CAB4039549.1"/>
    <property type="molecule type" value="Genomic_DNA"/>
</dbReference>
<dbReference type="PANTHER" id="PTHR46423:SF1">
    <property type="entry name" value="RNA POLYMERASE II-ASSOCIATED PROTEIN 3"/>
    <property type="match status" value="1"/>
</dbReference>
<dbReference type="InterPro" id="IPR019734">
    <property type="entry name" value="TPR_rpt"/>
</dbReference>
<gene>
    <name evidence="5" type="ORF">PACLA_8A033899</name>
</gene>
<dbReference type="InterPro" id="IPR051966">
    <property type="entry name" value="RPAP3"/>
</dbReference>
<sequence length="1038" mass="118167">MDQLDFSPNIVKLVSGLWQHDVSGHLLITTRRKPTALANDIRDFDERCCLSLKCFEIEEGKKFLFRRFGIVHDEEVERVAEKLVQQLGGLPLALEQAGAYIKSLPCTIPQYLELYDKQHIRLLNRQKATRVSEYDSPERSAVRTTWHLNFGHIKQSVDDGRAASRFLYASAFLNPNEIQKDIINIGEPPIEDEEFGECVKTPLGRRQVLKLLTDFSLFKETLSSNLSVHHLVQEVILENLNPEAELQSINDAILTFYNWHKLCLHSYDLVRHLKRMIKQSNVDRTKIFQPKTARIVYEYAVHLSANSKHDEAKEVANFANDIFNLSNQQVPAISLFPHTMPLPELVRRHIQYSCNAPATSKKDECRDGVEMQSPSVTSEQLEEMRMKGNDLFKKGFYNDALKIYYDAIDISRNTAFFDVRLLSNRASVYLKLGQYDEALEDAEEYILQRPKCWRGYARKALALVQLKDMQGAYVAASLAYYYKRNIFHDFEPFRVTFDSSLEKSLYVCHSTSNFSTALRKIRISHLRRNLSNSISDDLQVVILEPDHYLVSVQTVGSDLVYGNDKVHSIGNCILVGSEGKCSVTFDDNLNIAFVKNFVAYNVRFYSRFTNCHFLSGSVVKLAHCSFESSNHSYTSFCSFGELKVDFCTFSNCTKGGLLVVGDAEIENSEFFGNATALEVRKGGRLLVRKTRMYGNKQGLLIGPQAKECVVEDCDLYDNESCGIFVTNCASDVTIKGNHVYDNDELGISVTQNSNVSILENEILRNDGWGIFIVDHSQAVVKENKIHHNQCGGIYLLNCSVGKSVIEYNNISFNSGPGIYEEDSLTKRKENKLQDNKEERNQSTAQSEAKLCYCCKKPTTNLKKCSNCFTAQYCGKNCQRSDWKNHRGICDRLLSDGSIALNYVRDPLMAIYSSPNERDPSDDCKYTFTLALRGASLLPVGPKYCQPPNATSWFIVKMSAGVSVEQGKGYDPSVVRLYDRSLKIDGFLTGADQIYHLVWKHGAMAEMFIYWRKLFMWVKGPEDGKLRVFINEFPPYQNW</sequence>
<dbReference type="InterPro" id="IPR011050">
    <property type="entry name" value="Pectin_lyase_fold/virulence"/>
</dbReference>
<dbReference type="SUPFAM" id="SSF48452">
    <property type="entry name" value="TPR-like"/>
    <property type="match status" value="1"/>
</dbReference>
<dbReference type="Gene3D" id="1.25.40.10">
    <property type="entry name" value="Tetratricopeptide repeat domain"/>
    <property type="match status" value="1"/>
</dbReference>
<dbReference type="SMART" id="SM00028">
    <property type="entry name" value="TPR"/>
    <property type="match status" value="3"/>
</dbReference>
<dbReference type="InterPro" id="IPR011990">
    <property type="entry name" value="TPR-like_helical_dom_sf"/>
</dbReference>
<evidence type="ECO:0000256" key="1">
    <source>
        <dbReference type="ARBA" id="ARBA00022723"/>
    </source>
</evidence>
<proteinExistence type="predicted"/>
<evidence type="ECO:0000256" key="3">
    <source>
        <dbReference type="ARBA" id="ARBA00022803"/>
    </source>
</evidence>
<dbReference type="PROSITE" id="PS50005">
    <property type="entry name" value="TPR"/>
    <property type="match status" value="1"/>
</dbReference>
<dbReference type="SUPFAM" id="SSF52540">
    <property type="entry name" value="P-loop containing nucleoside triphosphate hydrolases"/>
    <property type="match status" value="1"/>
</dbReference>
<dbReference type="AlphaFoldDB" id="A0A7D9LSC1"/>